<dbReference type="InterPro" id="IPR030378">
    <property type="entry name" value="G_CP_dom"/>
</dbReference>
<feature type="binding site" evidence="10">
    <location>
        <position position="256"/>
    </location>
    <ligand>
        <name>Zn(2+)</name>
        <dbReference type="ChEBI" id="CHEBI:29105"/>
    </ligand>
</feature>
<sequence>MEGTLLRRYGGFYYVESEGRVWTCRLRGRFRLQETVFLPGDRVEIKPVGPGEGVIEDLKPRRTCLKRPAVANVEQVIIVFALREPPPDLELLDRLLFLSGVEDIEAVIVWNKADISKQEYAGLPELYRQIGYRNLITSAHTGQGIDELKALLAGRLSTFAGPSGVGKSSLLNAIQPGLNLRTGEVSSKGGRGRHTTRQAELIRLPDGGWVADTPGFSRLDLPAITREEVAAYFPEMEPLRGRCRYASCLHRKEPGCAVVAAVEAGLIIKHRYEHYLTFLAEVIAGERSFS</sequence>
<evidence type="ECO:0000256" key="8">
    <source>
        <dbReference type="ARBA" id="ARBA00022884"/>
    </source>
</evidence>
<dbReference type="GO" id="GO:0005737">
    <property type="term" value="C:cytoplasm"/>
    <property type="evidence" value="ECO:0007669"/>
    <property type="project" value="UniProtKB-SubCell"/>
</dbReference>
<dbReference type="NCBIfam" id="TIGR00157">
    <property type="entry name" value="ribosome small subunit-dependent GTPase A"/>
    <property type="match status" value="1"/>
</dbReference>
<keyword evidence="2 10" id="KW-0690">Ribosome biogenesis</keyword>
<dbReference type="SUPFAM" id="SSF52540">
    <property type="entry name" value="P-loop containing nucleoside triphosphate hydrolases"/>
    <property type="match status" value="1"/>
</dbReference>
<keyword evidence="1 10" id="KW-0963">Cytoplasm</keyword>
<accession>A0A0S6UFV5</accession>
<dbReference type="InterPro" id="IPR010914">
    <property type="entry name" value="RsgA_GTPase_dom"/>
</dbReference>
<dbReference type="PANTHER" id="PTHR32120">
    <property type="entry name" value="SMALL RIBOSOMAL SUBUNIT BIOGENESIS GTPASE RSGA"/>
    <property type="match status" value="1"/>
</dbReference>
<dbReference type="PANTHER" id="PTHR32120:SF11">
    <property type="entry name" value="SMALL RIBOSOMAL SUBUNIT BIOGENESIS GTPASE RSGA 1, MITOCHONDRIAL-RELATED"/>
    <property type="match status" value="1"/>
</dbReference>
<dbReference type="GO" id="GO:0042274">
    <property type="term" value="P:ribosomal small subunit biogenesis"/>
    <property type="evidence" value="ECO:0007669"/>
    <property type="project" value="UniProtKB-UniRule"/>
</dbReference>
<dbReference type="RefSeq" id="WP_025774352.1">
    <property type="nucleotide sequence ID" value="NZ_DF238840.1"/>
</dbReference>
<feature type="domain" description="EngC GTPase" evidence="11">
    <location>
        <begin position="71"/>
        <end position="217"/>
    </location>
</feature>
<keyword evidence="7 10" id="KW-0862">Zinc</keyword>
<protein>
    <recommendedName>
        <fullName evidence="10">Small ribosomal subunit biogenesis GTPase RsgA</fullName>
        <ecNumber evidence="10">3.6.1.-</ecNumber>
    </recommendedName>
</protein>
<feature type="binding site" evidence="10">
    <location>
        <position position="250"/>
    </location>
    <ligand>
        <name>Zn(2+)</name>
        <dbReference type="ChEBI" id="CHEBI:29105"/>
    </ligand>
</feature>
<organism evidence="13">
    <name type="scientific">Moorella thermoacetica Y72</name>
    <dbReference type="NCBI Taxonomy" id="1325331"/>
    <lineage>
        <taxon>Bacteria</taxon>
        <taxon>Bacillati</taxon>
        <taxon>Bacillota</taxon>
        <taxon>Clostridia</taxon>
        <taxon>Neomoorellales</taxon>
        <taxon>Neomoorellaceae</taxon>
        <taxon>Neomoorella</taxon>
    </lineage>
</organism>
<evidence type="ECO:0000259" key="12">
    <source>
        <dbReference type="PROSITE" id="PS51721"/>
    </source>
</evidence>
<feature type="binding site" evidence="10">
    <location>
        <position position="248"/>
    </location>
    <ligand>
        <name>Zn(2+)</name>
        <dbReference type="ChEBI" id="CHEBI:29105"/>
    </ligand>
</feature>
<feature type="binding site" evidence="10">
    <location>
        <begin position="111"/>
        <end position="114"/>
    </location>
    <ligand>
        <name>GTP</name>
        <dbReference type="ChEBI" id="CHEBI:37565"/>
    </ligand>
</feature>
<dbReference type="HAMAP" id="MF_01820">
    <property type="entry name" value="GTPase_RsgA"/>
    <property type="match status" value="1"/>
</dbReference>
<dbReference type="Gene3D" id="2.40.50.140">
    <property type="entry name" value="Nucleic acid-binding proteins"/>
    <property type="match status" value="1"/>
</dbReference>
<evidence type="ECO:0000256" key="6">
    <source>
        <dbReference type="ARBA" id="ARBA00022801"/>
    </source>
</evidence>
<dbReference type="GO" id="GO:0005525">
    <property type="term" value="F:GTP binding"/>
    <property type="evidence" value="ECO:0007669"/>
    <property type="project" value="UniProtKB-UniRule"/>
</dbReference>
<dbReference type="CDD" id="cd04466">
    <property type="entry name" value="S1_YloQ_GTPase"/>
    <property type="match status" value="1"/>
</dbReference>
<comment type="similarity">
    <text evidence="10">Belongs to the TRAFAC class YlqF/YawG GTPase family. RsgA subfamily.</text>
</comment>
<keyword evidence="3 10" id="KW-0479">Metal-binding</keyword>
<comment type="function">
    <text evidence="10">One of several proteins that assist in the late maturation steps of the functional core of the 30S ribosomal subunit. Helps release RbfA from mature subunits. May play a role in the assembly of ribosomal proteins into the subunit. Circularly permuted GTPase that catalyzes slow GTP hydrolysis, GTPase activity is stimulated by the 30S ribosomal subunit.</text>
</comment>
<reference evidence="13" key="1">
    <citation type="journal article" date="2014" name="Gene">
        <title>Genome-guided analysis of transformation efficiency and carbon dioxide assimilation by Moorella thermoacetica Y72.</title>
        <authorList>
            <person name="Tsukahara K."/>
            <person name="Kita A."/>
            <person name="Nakashimada Y."/>
            <person name="Hoshino T."/>
            <person name="Murakami K."/>
        </authorList>
    </citation>
    <scope>NUCLEOTIDE SEQUENCE [LARGE SCALE GENOMIC DNA]</scope>
    <source>
        <strain evidence="13">Y72</strain>
    </source>
</reference>
<dbReference type="AlphaFoldDB" id="A0A0S6UFV5"/>
<evidence type="ECO:0000256" key="10">
    <source>
        <dbReference type="HAMAP-Rule" id="MF_01820"/>
    </source>
</evidence>
<feature type="binding site" evidence="10">
    <location>
        <begin position="161"/>
        <end position="169"/>
    </location>
    <ligand>
        <name>GTP</name>
        <dbReference type="ChEBI" id="CHEBI:37565"/>
    </ligand>
</feature>
<dbReference type="EC" id="3.6.1.-" evidence="10"/>
<evidence type="ECO:0000256" key="3">
    <source>
        <dbReference type="ARBA" id="ARBA00022723"/>
    </source>
</evidence>
<dbReference type="GO" id="GO:0046872">
    <property type="term" value="F:metal ion binding"/>
    <property type="evidence" value="ECO:0007669"/>
    <property type="project" value="UniProtKB-KW"/>
</dbReference>
<evidence type="ECO:0000259" key="11">
    <source>
        <dbReference type="PROSITE" id="PS50936"/>
    </source>
</evidence>
<evidence type="ECO:0000256" key="4">
    <source>
        <dbReference type="ARBA" id="ARBA00022730"/>
    </source>
</evidence>
<dbReference type="Proteomes" id="UP000063718">
    <property type="component" value="Unassembled WGS sequence"/>
</dbReference>
<name>A0A0S6UFV5_NEOTH</name>
<dbReference type="GO" id="GO:0003924">
    <property type="term" value="F:GTPase activity"/>
    <property type="evidence" value="ECO:0007669"/>
    <property type="project" value="UniProtKB-UniRule"/>
</dbReference>
<dbReference type="Pfam" id="PF16745">
    <property type="entry name" value="RsgA_N"/>
    <property type="match status" value="1"/>
</dbReference>
<feature type="domain" description="CP-type G" evidence="12">
    <location>
        <begin position="62"/>
        <end position="219"/>
    </location>
</feature>
<dbReference type="Gene3D" id="3.40.50.300">
    <property type="entry name" value="P-loop containing nucleotide triphosphate hydrolases"/>
    <property type="match status" value="1"/>
</dbReference>
<keyword evidence="9 10" id="KW-0342">GTP-binding</keyword>
<keyword evidence="6 10" id="KW-0378">Hydrolase</keyword>
<evidence type="ECO:0000313" key="13">
    <source>
        <dbReference type="EMBL" id="GAF26643.1"/>
    </source>
</evidence>
<evidence type="ECO:0000256" key="5">
    <source>
        <dbReference type="ARBA" id="ARBA00022741"/>
    </source>
</evidence>
<keyword evidence="8 10" id="KW-0694">RNA-binding</keyword>
<dbReference type="Gene3D" id="1.10.40.50">
    <property type="entry name" value="Probable gtpase engc, domain 3"/>
    <property type="match status" value="1"/>
</dbReference>
<feature type="binding site" evidence="10">
    <location>
        <position position="243"/>
    </location>
    <ligand>
        <name>Zn(2+)</name>
        <dbReference type="ChEBI" id="CHEBI:29105"/>
    </ligand>
</feature>
<dbReference type="CDD" id="cd01854">
    <property type="entry name" value="YjeQ_EngC"/>
    <property type="match status" value="1"/>
</dbReference>
<evidence type="ECO:0000256" key="7">
    <source>
        <dbReference type="ARBA" id="ARBA00022833"/>
    </source>
</evidence>
<proteinExistence type="inferred from homology"/>
<dbReference type="PROSITE" id="PS50936">
    <property type="entry name" value="ENGC_GTPASE"/>
    <property type="match status" value="1"/>
</dbReference>
<evidence type="ECO:0000256" key="9">
    <source>
        <dbReference type="ARBA" id="ARBA00023134"/>
    </source>
</evidence>
<dbReference type="InterPro" id="IPR027417">
    <property type="entry name" value="P-loop_NTPase"/>
</dbReference>
<dbReference type="EMBL" id="DF238840">
    <property type="protein sequence ID" value="GAF26643.1"/>
    <property type="molecule type" value="Genomic_DNA"/>
</dbReference>
<dbReference type="Pfam" id="PF03193">
    <property type="entry name" value="RsgA_GTPase"/>
    <property type="match status" value="1"/>
</dbReference>
<dbReference type="InterPro" id="IPR012340">
    <property type="entry name" value="NA-bd_OB-fold"/>
</dbReference>
<keyword evidence="5 10" id="KW-0547">Nucleotide-binding</keyword>
<keyword evidence="4 10" id="KW-0699">rRNA-binding</keyword>
<dbReference type="InterPro" id="IPR031944">
    <property type="entry name" value="RsgA_N"/>
</dbReference>
<dbReference type="PROSITE" id="PS51721">
    <property type="entry name" value="G_CP"/>
    <property type="match status" value="1"/>
</dbReference>
<evidence type="ECO:0000256" key="2">
    <source>
        <dbReference type="ARBA" id="ARBA00022517"/>
    </source>
</evidence>
<dbReference type="GO" id="GO:0019843">
    <property type="term" value="F:rRNA binding"/>
    <property type="evidence" value="ECO:0007669"/>
    <property type="project" value="UniProtKB-KW"/>
</dbReference>
<dbReference type="InterPro" id="IPR004881">
    <property type="entry name" value="Ribosome_biogen_GTPase_RsgA"/>
</dbReference>
<comment type="cofactor">
    <cofactor evidence="10">
        <name>Zn(2+)</name>
        <dbReference type="ChEBI" id="CHEBI:29105"/>
    </cofactor>
    <text evidence="10">Binds 1 zinc ion per subunit.</text>
</comment>
<dbReference type="SUPFAM" id="SSF50249">
    <property type="entry name" value="Nucleic acid-binding proteins"/>
    <property type="match status" value="1"/>
</dbReference>
<comment type="subcellular location">
    <subcellularLocation>
        <location evidence="10">Cytoplasm</location>
    </subcellularLocation>
</comment>
<comment type="subunit">
    <text evidence="10">Monomer. Associates with 30S ribosomal subunit, binds 16S rRNA.</text>
</comment>
<gene>
    <name evidence="10" type="primary">rsgA</name>
    <name evidence="13" type="ORF">MTY_1983</name>
</gene>
<evidence type="ECO:0000256" key="1">
    <source>
        <dbReference type="ARBA" id="ARBA00022490"/>
    </source>
</evidence>